<dbReference type="EC" id="2.7.13.3" evidence="3"/>
<dbReference type="AlphaFoldDB" id="A0A6L9SSG3"/>
<proteinExistence type="predicted"/>
<dbReference type="GO" id="GO:0004721">
    <property type="term" value="F:phosphoprotein phosphatase activity"/>
    <property type="evidence" value="ECO:0007669"/>
    <property type="project" value="TreeGrafter"/>
</dbReference>
<accession>A0A6L9SSG3</accession>
<keyword evidence="12" id="KW-1185">Reference proteome</keyword>
<keyword evidence="5" id="KW-0808">Transferase</keyword>
<dbReference type="SMART" id="SM00388">
    <property type="entry name" value="HisKA"/>
    <property type="match status" value="1"/>
</dbReference>
<dbReference type="InterPro" id="IPR036097">
    <property type="entry name" value="HisK_dim/P_sf"/>
</dbReference>
<dbReference type="Pfam" id="PF02518">
    <property type="entry name" value="HATPase_c"/>
    <property type="match status" value="1"/>
</dbReference>
<protein>
    <recommendedName>
        <fullName evidence="8">Sensor-like histidine kinase SenX3</fullName>
        <ecNumber evidence="3">2.7.13.3</ecNumber>
    </recommendedName>
</protein>
<dbReference type="Gene3D" id="1.10.287.130">
    <property type="match status" value="1"/>
</dbReference>
<evidence type="ECO:0000256" key="3">
    <source>
        <dbReference type="ARBA" id="ARBA00012438"/>
    </source>
</evidence>
<comment type="caution">
    <text evidence="11">The sequence shown here is derived from an EMBL/GenBank/DDBJ whole genome shotgun (WGS) entry which is preliminary data.</text>
</comment>
<dbReference type="SMART" id="SM00387">
    <property type="entry name" value="HATPase_c"/>
    <property type="match status" value="1"/>
</dbReference>
<feature type="domain" description="Histidine kinase" evidence="10">
    <location>
        <begin position="191"/>
        <end position="419"/>
    </location>
</feature>
<evidence type="ECO:0000256" key="1">
    <source>
        <dbReference type="ARBA" id="ARBA00000085"/>
    </source>
</evidence>
<dbReference type="Proteomes" id="UP000483293">
    <property type="component" value="Unassembled WGS sequence"/>
</dbReference>
<dbReference type="InterPro" id="IPR005467">
    <property type="entry name" value="His_kinase_dom"/>
</dbReference>
<dbReference type="InterPro" id="IPR003661">
    <property type="entry name" value="HisK_dim/P_dom"/>
</dbReference>
<dbReference type="PRINTS" id="PR00344">
    <property type="entry name" value="BCTRLSENSOR"/>
</dbReference>
<dbReference type="InterPro" id="IPR003594">
    <property type="entry name" value="HATPase_dom"/>
</dbReference>
<dbReference type="PROSITE" id="PS50109">
    <property type="entry name" value="HIS_KIN"/>
    <property type="match status" value="1"/>
</dbReference>
<dbReference type="Pfam" id="PF00512">
    <property type="entry name" value="HisKA"/>
    <property type="match status" value="1"/>
</dbReference>
<evidence type="ECO:0000313" key="11">
    <source>
        <dbReference type="EMBL" id="NEG54999.1"/>
    </source>
</evidence>
<organism evidence="11 12">
    <name type="scientific">Bifidobacterium platyrrhinorum</name>
    <dbReference type="NCBI Taxonomy" id="2661628"/>
    <lineage>
        <taxon>Bacteria</taxon>
        <taxon>Bacillati</taxon>
        <taxon>Actinomycetota</taxon>
        <taxon>Actinomycetes</taxon>
        <taxon>Bifidobacteriales</taxon>
        <taxon>Bifidobacteriaceae</taxon>
        <taxon>Bifidobacterium</taxon>
    </lineage>
</organism>
<dbReference type="RefSeq" id="WP_163196705.1">
    <property type="nucleotide sequence ID" value="NZ_WHZV01000002.1"/>
</dbReference>
<dbReference type="InterPro" id="IPR036890">
    <property type="entry name" value="HATPase_C_sf"/>
</dbReference>
<gene>
    <name evidence="11" type="ORF">GFD21_04260</name>
</gene>
<keyword evidence="6 11" id="KW-0418">Kinase</keyword>
<evidence type="ECO:0000256" key="4">
    <source>
        <dbReference type="ARBA" id="ARBA00022553"/>
    </source>
</evidence>
<dbReference type="PANTHER" id="PTHR45453">
    <property type="entry name" value="PHOSPHATE REGULON SENSOR PROTEIN PHOR"/>
    <property type="match status" value="1"/>
</dbReference>
<dbReference type="SUPFAM" id="SSF47384">
    <property type="entry name" value="Homodimeric domain of signal transducing histidine kinase"/>
    <property type="match status" value="1"/>
</dbReference>
<dbReference type="InterPro" id="IPR050351">
    <property type="entry name" value="BphY/WalK/GraS-like"/>
</dbReference>
<dbReference type="GO" id="GO:0016036">
    <property type="term" value="P:cellular response to phosphate starvation"/>
    <property type="evidence" value="ECO:0007669"/>
    <property type="project" value="TreeGrafter"/>
</dbReference>
<dbReference type="CDD" id="cd00082">
    <property type="entry name" value="HisKA"/>
    <property type="match status" value="1"/>
</dbReference>
<dbReference type="PANTHER" id="PTHR45453:SF1">
    <property type="entry name" value="PHOSPHATE REGULON SENSOR PROTEIN PHOR"/>
    <property type="match status" value="1"/>
</dbReference>
<evidence type="ECO:0000256" key="5">
    <source>
        <dbReference type="ARBA" id="ARBA00022679"/>
    </source>
</evidence>
<dbReference type="InterPro" id="IPR004358">
    <property type="entry name" value="Sig_transdc_His_kin-like_C"/>
</dbReference>
<comment type="catalytic activity">
    <reaction evidence="1">
        <text>ATP + protein L-histidine = ADP + protein N-phospho-L-histidine.</text>
        <dbReference type="EC" id="2.7.13.3"/>
    </reaction>
</comment>
<dbReference type="CDD" id="cd00075">
    <property type="entry name" value="HATPase"/>
    <property type="match status" value="1"/>
</dbReference>
<dbReference type="SUPFAM" id="SSF55874">
    <property type="entry name" value="ATPase domain of HSP90 chaperone/DNA topoisomerase II/histidine kinase"/>
    <property type="match status" value="1"/>
</dbReference>
<reference evidence="11 12" key="1">
    <citation type="submission" date="2019-10" db="EMBL/GenBank/DDBJ databases">
        <title>Bifidobacterium from non-human primates.</title>
        <authorList>
            <person name="Modesto M."/>
        </authorList>
    </citation>
    <scope>NUCLEOTIDE SEQUENCE [LARGE SCALE GENOMIC DNA]</scope>
    <source>
        <strain evidence="11 12">SMA15</strain>
    </source>
</reference>
<dbReference type="GO" id="GO:0000155">
    <property type="term" value="F:phosphorelay sensor kinase activity"/>
    <property type="evidence" value="ECO:0007669"/>
    <property type="project" value="InterPro"/>
</dbReference>
<keyword evidence="7" id="KW-0902">Two-component regulatory system</keyword>
<evidence type="ECO:0000256" key="9">
    <source>
        <dbReference type="SAM" id="MobiDB-lite"/>
    </source>
</evidence>
<evidence type="ECO:0000256" key="8">
    <source>
        <dbReference type="ARBA" id="ARBA00039401"/>
    </source>
</evidence>
<evidence type="ECO:0000256" key="7">
    <source>
        <dbReference type="ARBA" id="ARBA00023012"/>
    </source>
</evidence>
<comment type="subcellular location">
    <subcellularLocation>
        <location evidence="2">Cell membrane</location>
    </subcellularLocation>
</comment>
<dbReference type="EMBL" id="WHZV01000002">
    <property type="protein sequence ID" value="NEG54999.1"/>
    <property type="molecule type" value="Genomic_DNA"/>
</dbReference>
<dbReference type="GO" id="GO:0005886">
    <property type="term" value="C:plasma membrane"/>
    <property type="evidence" value="ECO:0007669"/>
    <property type="project" value="UniProtKB-SubCell"/>
</dbReference>
<feature type="region of interest" description="Disordered" evidence="9">
    <location>
        <begin position="430"/>
        <end position="484"/>
    </location>
</feature>
<sequence length="484" mass="51130">MVWWQVLGVVVAVAFVAAVTAYRNGMERGEIIGRESRPHVPEPLDPHEALFGAEPSVRACEEAFARAVPEDVMLVDGEGFVRYTTDGVADYGLAESGRLSDDDAIGILARVVADGTTREREIELPLDGVRTPAGVNGNSGHGVQAGETMPSNIRYLKVRIGAIGDDLYAIFLSDMSEQRRFEAMRRDFMTNVSHELKTPAGAISLLAETIGDAADDPDAVRYFSGRVAKESTRLTELVHRLIDLQKAQDADTMLDPKRLSVLAVARKAIAENQVQADGRHIALELHYDGVEVPLHAVPGEPDAVISCDEESITTAVKNLVENAIHYSPEHTTVRVATGVRDGKVRIRVIDQGIGIPAESLDRIFERFYRVDPARSRATGGTGLGLAIVKHCVADCGGTVSVWSHEGEGSTFTVELPLAADQTPLVAAAPADGDDAATASSTGAAASGSVDDVASDSDADSRDDAGAGSGAGPVATADVSATKAD</sequence>
<evidence type="ECO:0000313" key="12">
    <source>
        <dbReference type="Proteomes" id="UP000483293"/>
    </source>
</evidence>
<evidence type="ECO:0000256" key="2">
    <source>
        <dbReference type="ARBA" id="ARBA00004236"/>
    </source>
</evidence>
<keyword evidence="4" id="KW-0597">Phosphoprotein</keyword>
<feature type="compositionally biased region" description="Low complexity" evidence="9">
    <location>
        <begin position="430"/>
        <end position="451"/>
    </location>
</feature>
<dbReference type="FunFam" id="3.30.565.10:FF:000006">
    <property type="entry name" value="Sensor histidine kinase WalK"/>
    <property type="match status" value="1"/>
</dbReference>
<evidence type="ECO:0000256" key="6">
    <source>
        <dbReference type="ARBA" id="ARBA00022777"/>
    </source>
</evidence>
<name>A0A6L9SSG3_9BIFI</name>
<dbReference type="Gene3D" id="3.30.565.10">
    <property type="entry name" value="Histidine kinase-like ATPase, C-terminal domain"/>
    <property type="match status" value="1"/>
</dbReference>
<evidence type="ECO:0000259" key="10">
    <source>
        <dbReference type="PROSITE" id="PS50109"/>
    </source>
</evidence>